<accession>A0A1B1A9U6</accession>
<sequence length="77" mass="9195">MKRTIKDEQEILKMIFLRVWQSANKINECTKIMEEHKSEKIEFQGLVYECCLACLEQWNDTDLLTDFNLNIRDPELG</sequence>
<keyword evidence="1" id="KW-0614">Plasmid</keyword>
<dbReference type="AlphaFoldDB" id="A0A1B1A9U6"/>
<reference evidence="1 2" key="1">
    <citation type="journal article" date="2016" name="ISME J.">
        <title>Global occurrence and heterogeneity of the Roseobacter-clade species Ruegeria mobilis.</title>
        <authorList>
            <person name="Sonnenschein E."/>
            <person name="Gram L."/>
        </authorList>
    </citation>
    <scope>NUCLEOTIDE SEQUENCE [LARGE SCALE GENOMIC DNA]</scope>
    <source>
        <strain evidence="1 2">F1926</strain>
        <plasmid evidence="1 2">unnamed1</plasmid>
    </source>
</reference>
<protein>
    <submittedName>
        <fullName evidence="1">Uncharacterized protein</fullName>
    </submittedName>
</protein>
<proteinExistence type="predicted"/>
<geneLocation type="plasmid" evidence="1 2">
    <name>unnamed1</name>
</geneLocation>
<evidence type="ECO:0000313" key="1">
    <source>
        <dbReference type="EMBL" id="ANP43320.1"/>
    </source>
</evidence>
<dbReference type="KEGG" id="rmb:K529_021430"/>
<dbReference type="Proteomes" id="UP000013243">
    <property type="component" value="Plasmid unnamed1"/>
</dbReference>
<dbReference type="EMBL" id="CP015231">
    <property type="protein sequence ID" value="ANP43320.1"/>
    <property type="molecule type" value="Genomic_DNA"/>
</dbReference>
<organism evidence="1 2">
    <name type="scientific">Tritonibacter mobilis F1926</name>
    <dbReference type="NCBI Taxonomy" id="1265309"/>
    <lineage>
        <taxon>Bacteria</taxon>
        <taxon>Pseudomonadati</taxon>
        <taxon>Pseudomonadota</taxon>
        <taxon>Alphaproteobacteria</taxon>
        <taxon>Rhodobacterales</taxon>
        <taxon>Paracoccaceae</taxon>
        <taxon>Tritonibacter</taxon>
    </lineage>
</organism>
<gene>
    <name evidence="1" type="ORF">K529_021430</name>
</gene>
<name>A0A1B1A9U6_9RHOB</name>
<evidence type="ECO:0000313" key="2">
    <source>
        <dbReference type="Proteomes" id="UP000013243"/>
    </source>
</evidence>